<protein>
    <submittedName>
        <fullName evidence="2">Uncharacterized protein</fullName>
    </submittedName>
</protein>
<organism evidence="2 3">
    <name type="scientific">Digitaria exilis</name>
    <dbReference type="NCBI Taxonomy" id="1010633"/>
    <lineage>
        <taxon>Eukaryota</taxon>
        <taxon>Viridiplantae</taxon>
        <taxon>Streptophyta</taxon>
        <taxon>Embryophyta</taxon>
        <taxon>Tracheophyta</taxon>
        <taxon>Spermatophyta</taxon>
        <taxon>Magnoliopsida</taxon>
        <taxon>Liliopsida</taxon>
        <taxon>Poales</taxon>
        <taxon>Poaceae</taxon>
        <taxon>PACMAD clade</taxon>
        <taxon>Panicoideae</taxon>
        <taxon>Panicodae</taxon>
        <taxon>Paniceae</taxon>
        <taxon>Anthephorinae</taxon>
        <taxon>Digitaria</taxon>
    </lineage>
</organism>
<dbReference type="Pfam" id="PF04578">
    <property type="entry name" value="DUF594"/>
    <property type="match status" value="1"/>
</dbReference>
<evidence type="ECO:0000256" key="1">
    <source>
        <dbReference type="SAM" id="MobiDB-lite"/>
    </source>
</evidence>
<name>A0A835F143_9POAL</name>
<dbReference type="InterPro" id="IPR007658">
    <property type="entry name" value="DUF594"/>
</dbReference>
<gene>
    <name evidence="2" type="ORF">HU200_019964</name>
</gene>
<dbReference type="OrthoDB" id="659172at2759"/>
<sequence>MVVREVCTEAISNYMAYLLNFQPEMLMTGTRQHLFTEATEHVERIILAAGGDDVKRRLQDKKKRVLDDTSLGRFASEAAKLANNPYDSYTLVHDACKLAEELMAIEEETRWHLMYRVWVGMLCYSASMCRGYLHAKSLGEGGEFLSYAWLVISLKGTKTLADKLQMPEPEAEEQQLETKNAAPVNGKPSASGSTDLEETGAERDRATDYDISISSCAAQAHNSSSLDLHVTGRKMRPVVVE</sequence>
<proteinExistence type="predicted"/>
<keyword evidence="3" id="KW-1185">Reference proteome</keyword>
<evidence type="ECO:0000313" key="3">
    <source>
        <dbReference type="Proteomes" id="UP000636709"/>
    </source>
</evidence>
<dbReference type="EMBL" id="JACEFO010001653">
    <property type="protein sequence ID" value="KAF8725442.1"/>
    <property type="molecule type" value="Genomic_DNA"/>
</dbReference>
<dbReference type="Proteomes" id="UP000636709">
    <property type="component" value="Unassembled WGS sequence"/>
</dbReference>
<comment type="caution">
    <text evidence="2">The sequence shown here is derived from an EMBL/GenBank/DDBJ whole genome shotgun (WGS) entry which is preliminary data.</text>
</comment>
<dbReference type="AlphaFoldDB" id="A0A835F143"/>
<evidence type="ECO:0000313" key="2">
    <source>
        <dbReference type="EMBL" id="KAF8725442.1"/>
    </source>
</evidence>
<accession>A0A835F143</accession>
<feature type="region of interest" description="Disordered" evidence="1">
    <location>
        <begin position="166"/>
        <end position="204"/>
    </location>
</feature>
<reference evidence="2" key="1">
    <citation type="submission" date="2020-07" db="EMBL/GenBank/DDBJ databases">
        <title>Genome sequence and genetic diversity analysis of an under-domesticated orphan crop, white fonio (Digitaria exilis).</title>
        <authorList>
            <person name="Bennetzen J.L."/>
            <person name="Chen S."/>
            <person name="Ma X."/>
            <person name="Wang X."/>
            <person name="Yssel A.E.J."/>
            <person name="Chaluvadi S.R."/>
            <person name="Johnson M."/>
            <person name="Gangashetty P."/>
            <person name="Hamidou F."/>
            <person name="Sanogo M.D."/>
            <person name="Zwaenepoel A."/>
            <person name="Wallace J."/>
            <person name="Van De Peer Y."/>
            <person name="Van Deynze A."/>
        </authorList>
    </citation>
    <scope>NUCLEOTIDE SEQUENCE</scope>
    <source>
        <tissue evidence="2">Leaves</tissue>
    </source>
</reference>
<dbReference type="PANTHER" id="PTHR31325">
    <property type="entry name" value="OS01G0798800 PROTEIN-RELATED"/>
    <property type="match status" value="1"/>
</dbReference>